<dbReference type="Proteomes" id="UP000250166">
    <property type="component" value="Unassembled WGS sequence"/>
</dbReference>
<dbReference type="AlphaFoldDB" id="A0A2X3E1R3"/>
<dbReference type="NCBIfam" id="TIGR02681">
    <property type="entry name" value="phage_pRha"/>
    <property type="match status" value="1"/>
</dbReference>
<gene>
    <name evidence="1" type="ORF">NCTC13102_02098</name>
</gene>
<accession>A0A2X3E1R3</accession>
<proteinExistence type="predicted"/>
<dbReference type="Pfam" id="PF09669">
    <property type="entry name" value="Phage_pRha"/>
    <property type="match status" value="1"/>
</dbReference>
<sequence length="234" mass="27324">MKTITINKQKVIFENKDNKIFCSSLDIAKVFGKEHKNVLRDIENILKDLQEMGDSFGELNFELTYKETQIKGFSKVEGTIRKDKCYKLSRDAFSLLAMGFTGKEALKWKISFIKTFNRMEEQILVDYEFIQNYLSFINPESSDIAKGIMNSGADILKKHRESITHISINKGENIIHFHTNPKYCYSTSKSQETENLQKKIRRLTLELELYNEILPYEDMLETAKNRLKQSHTQS</sequence>
<evidence type="ECO:0000313" key="1">
    <source>
        <dbReference type="EMBL" id="SQC36288.1"/>
    </source>
</evidence>
<protein>
    <submittedName>
        <fullName evidence="1">Putative phage anti-repressor protein</fullName>
    </submittedName>
</protein>
<dbReference type="RefSeq" id="WP_112059184.1">
    <property type="nucleotide sequence ID" value="NZ_UAWL01000020.1"/>
</dbReference>
<dbReference type="EMBL" id="UAWL01000020">
    <property type="protein sequence ID" value="SQC36288.1"/>
    <property type="molecule type" value="Genomic_DNA"/>
</dbReference>
<reference evidence="1 2" key="1">
    <citation type="submission" date="2018-06" db="EMBL/GenBank/DDBJ databases">
        <authorList>
            <consortium name="Pathogen Informatics"/>
            <person name="Doyle S."/>
        </authorList>
    </citation>
    <scope>NUCLEOTIDE SEQUENCE [LARGE SCALE GENOMIC DNA]</scope>
    <source>
        <strain evidence="1 2">NCTC13102</strain>
    </source>
</reference>
<organism evidence="1 2">
    <name type="scientific">Helicobacter fennelliae</name>
    <dbReference type="NCBI Taxonomy" id="215"/>
    <lineage>
        <taxon>Bacteria</taxon>
        <taxon>Pseudomonadati</taxon>
        <taxon>Campylobacterota</taxon>
        <taxon>Epsilonproteobacteria</taxon>
        <taxon>Campylobacterales</taxon>
        <taxon>Helicobacteraceae</taxon>
        <taxon>Helicobacter</taxon>
    </lineage>
</organism>
<evidence type="ECO:0000313" key="2">
    <source>
        <dbReference type="Proteomes" id="UP000250166"/>
    </source>
</evidence>
<name>A0A2X3E1R3_9HELI</name>
<dbReference type="InterPro" id="IPR014054">
    <property type="entry name" value="Phage_regulatory_Rha"/>
</dbReference>